<protein>
    <submittedName>
        <fullName evidence="1">RCG59247, isoform CRA_g</fullName>
    </submittedName>
</protein>
<proteinExistence type="predicted"/>
<feature type="non-terminal residue" evidence="1">
    <location>
        <position position="73"/>
    </location>
</feature>
<dbReference type="AlphaFoldDB" id="A6K7K0"/>
<dbReference type="Gene3D" id="3.40.800.20">
    <property type="entry name" value="Histone deacetylase domain"/>
    <property type="match status" value="1"/>
</dbReference>
<dbReference type="SUPFAM" id="SSF52768">
    <property type="entry name" value="Arginase/deacetylase"/>
    <property type="match status" value="1"/>
</dbReference>
<reference evidence="2" key="1">
    <citation type="submission" date="2005-09" db="EMBL/GenBank/DDBJ databases">
        <authorList>
            <person name="Mural R.J."/>
            <person name="Li P.W."/>
            <person name="Adams M.D."/>
            <person name="Amanatides P.G."/>
            <person name="Baden-Tillson H."/>
            <person name="Barnstead M."/>
            <person name="Chin S.H."/>
            <person name="Dew I."/>
            <person name="Evans C.A."/>
            <person name="Ferriera S."/>
            <person name="Flanigan M."/>
            <person name="Fosler C."/>
            <person name="Glodek A."/>
            <person name="Gu Z."/>
            <person name="Holt R.A."/>
            <person name="Jennings D."/>
            <person name="Kraft C.L."/>
            <person name="Lu F."/>
            <person name="Nguyen T."/>
            <person name="Nusskern D.R."/>
            <person name="Pfannkoch C.M."/>
            <person name="Sitter C."/>
            <person name="Sutton G.G."/>
            <person name="Venter J.C."/>
            <person name="Wang Z."/>
            <person name="Woodage T."/>
            <person name="Zheng X.H."/>
            <person name="Zhong F."/>
        </authorList>
    </citation>
    <scope>NUCLEOTIDE SEQUENCE [LARGE SCALE GENOMIC DNA]</scope>
    <source>
        <strain>BN</strain>
        <strain evidence="2">Sprague-Dawley</strain>
    </source>
</reference>
<sequence length="73" mass="8318">MGTALVYHEDMTATRLLWDDPECEIECPERLTAALDGLRQRGLEERCQCLSVCEASEEELGLVHRSDYDRSSD</sequence>
<organism evidence="1 2">
    <name type="scientific">Rattus norvegicus</name>
    <name type="common">Rat</name>
    <dbReference type="NCBI Taxonomy" id="10116"/>
    <lineage>
        <taxon>Eukaryota</taxon>
        <taxon>Metazoa</taxon>
        <taxon>Chordata</taxon>
        <taxon>Craniata</taxon>
        <taxon>Vertebrata</taxon>
        <taxon>Euteleostomi</taxon>
        <taxon>Mammalia</taxon>
        <taxon>Eutheria</taxon>
        <taxon>Euarchontoglires</taxon>
        <taxon>Glires</taxon>
        <taxon>Rodentia</taxon>
        <taxon>Myomorpha</taxon>
        <taxon>Muroidea</taxon>
        <taxon>Muridae</taxon>
        <taxon>Murinae</taxon>
        <taxon>Rattus</taxon>
    </lineage>
</organism>
<gene>
    <name evidence="1" type="ORF">rCG_59247</name>
</gene>
<evidence type="ECO:0000313" key="1">
    <source>
        <dbReference type="EMBL" id="EDL76543.1"/>
    </source>
</evidence>
<evidence type="ECO:0000313" key="2">
    <source>
        <dbReference type="Proteomes" id="UP000234681"/>
    </source>
</evidence>
<dbReference type="InterPro" id="IPR023696">
    <property type="entry name" value="Ureohydrolase_dom_sf"/>
</dbReference>
<accession>A6K7K0</accession>
<dbReference type="Proteomes" id="UP000234681">
    <property type="component" value="Chromosome 7"/>
</dbReference>
<dbReference type="EMBL" id="CH474027">
    <property type="protein sequence ID" value="EDL76543.1"/>
    <property type="molecule type" value="Genomic_DNA"/>
</dbReference>
<name>A6K7K0_RAT</name>
<dbReference type="InterPro" id="IPR037138">
    <property type="entry name" value="His_deacetylse_dom_sf"/>
</dbReference>